<evidence type="ECO:0000313" key="12">
    <source>
        <dbReference type="EMBL" id="EXJ95565.1"/>
    </source>
</evidence>
<dbReference type="GO" id="GO:0016231">
    <property type="term" value="F:beta-N-acetylglucosaminidase activity"/>
    <property type="evidence" value="ECO:0007669"/>
    <property type="project" value="TreeGrafter"/>
</dbReference>
<evidence type="ECO:0000256" key="7">
    <source>
        <dbReference type="PIRNR" id="PIRNR001093"/>
    </source>
</evidence>
<feature type="signal peptide" evidence="9">
    <location>
        <begin position="1"/>
        <end position="23"/>
    </location>
</feature>
<evidence type="ECO:0000256" key="1">
    <source>
        <dbReference type="ARBA" id="ARBA00001231"/>
    </source>
</evidence>
<comment type="similarity">
    <text evidence="2 7">Belongs to the glycosyl hydrolase 20 family.</text>
</comment>
<dbReference type="CDD" id="cd06562">
    <property type="entry name" value="GH20_HexA_HexB-like"/>
    <property type="match status" value="1"/>
</dbReference>
<dbReference type="Proteomes" id="UP000019484">
    <property type="component" value="Unassembled WGS sequence"/>
</dbReference>
<keyword evidence="13" id="KW-1185">Reference proteome</keyword>
<dbReference type="PANTHER" id="PTHR22600">
    <property type="entry name" value="BETA-HEXOSAMINIDASE"/>
    <property type="match status" value="1"/>
</dbReference>
<dbReference type="FunFam" id="3.20.20.80:FF:000063">
    <property type="entry name" value="Beta-hexosaminidase"/>
    <property type="match status" value="1"/>
</dbReference>
<dbReference type="InterPro" id="IPR029018">
    <property type="entry name" value="Hex-like_dom2"/>
</dbReference>
<dbReference type="EC" id="3.2.1.52" evidence="7"/>
<dbReference type="InterPro" id="IPR029019">
    <property type="entry name" value="HEX_eukaryotic_N"/>
</dbReference>
<dbReference type="InterPro" id="IPR017853">
    <property type="entry name" value="GH"/>
</dbReference>
<dbReference type="GO" id="GO:0005975">
    <property type="term" value="P:carbohydrate metabolic process"/>
    <property type="evidence" value="ECO:0007669"/>
    <property type="project" value="InterPro"/>
</dbReference>
<evidence type="ECO:0000259" key="11">
    <source>
        <dbReference type="Pfam" id="PF14845"/>
    </source>
</evidence>
<evidence type="ECO:0000256" key="5">
    <source>
        <dbReference type="ARBA" id="ARBA00023180"/>
    </source>
</evidence>
<dbReference type="InterPro" id="IPR015883">
    <property type="entry name" value="Glyco_hydro_20_cat"/>
</dbReference>
<comment type="catalytic activity">
    <reaction evidence="1 7">
        <text>Hydrolysis of terminal non-reducing N-acetyl-D-hexosamine residues in N-acetyl-beta-D-hexosaminides.</text>
        <dbReference type="EC" id="3.2.1.52"/>
    </reaction>
</comment>
<comment type="caution">
    <text evidence="12">The sequence shown here is derived from an EMBL/GenBank/DDBJ whole genome shotgun (WGS) entry which is preliminary data.</text>
</comment>
<feature type="domain" description="Glycoside hydrolase family 20 catalytic" evidence="10">
    <location>
        <begin position="182"/>
        <end position="543"/>
    </location>
</feature>
<feature type="chain" id="PRO_5004934727" description="Beta-hexosaminidase" evidence="9">
    <location>
        <begin position="24"/>
        <end position="606"/>
    </location>
</feature>
<feature type="active site" description="Proton donor" evidence="8">
    <location>
        <position position="346"/>
    </location>
</feature>
<dbReference type="PRINTS" id="PR00738">
    <property type="entry name" value="GLHYDRLASE20"/>
</dbReference>
<dbReference type="Pfam" id="PF00728">
    <property type="entry name" value="Glyco_hydro_20"/>
    <property type="match status" value="1"/>
</dbReference>
<keyword evidence="3 9" id="KW-0732">Signal</keyword>
<proteinExistence type="inferred from homology"/>
<dbReference type="GO" id="GO:0030203">
    <property type="term" value="P:glycosaminoglycan metabolic process"/>
    <property type="evidence" value="ECO:0007669"/>
    <property type="project" value="TreeGrafter"/>
</dbReference>
<dbReference type="SUPFAM" id="SSF55545">
    <property type="entry name" value="beta-N-acetylhexosaminidase-like domain"/>
    <property type="match status" value="1"/>
</dbReference>
<evidence type="ECO:0000256" key="2">
    <source>
        <dbReference type="ARBA" id="ARBA00006285"/>
    </source>
</evidence>
<evidence type="ECO:0000256" key="9">
    <source>
        <dbReference type="SAM" id="SignalP"/>
    </source>
</evidence>
<name>W9Z0U4_9EURO</name>
<dbReference type="GeneID" id="19155593"/>
<organism evidence="12 13">
    <name type="scientific">Capronia coronata CBS 617.96</name>
    <dbReference type="NCBI Taxonomy" id="1182541"/>
    <lineage>
        <taxon>Eukaryota</taxon>
        <taxon>Fungi</taxon>
        <taxon>Dikarya</taxon>
        <taxon>Ascomycota</taxon>
        <taxon>Pezizomycotina</taxon>
        <taxon>Eurotiomycetes</taxon>
        <taxon>Chaetothyriomycetidae</taxon>
        <taxon>Chaetothyriales</taxon>
        <taxon>Herpotrichiellaceae</taxon>
        <taxon>Capronia</taxon>
    </lineage>
</organism>
<dbReference type="RefSeq" id="XP_007719794.1">
    <property type="nucleotide sequence ID" value="XM_007721604.1"/>
</dbReference>
<evidence type="ECO:0000313" key="13">
    <source>
        <dbReference type="Proteomes" id="UP000019484"/>
    </source>
</evidence>
<dbReference type="Gene3D" id="3.20.20.80">
    <property type="entry name" value="Glycosidases"/>
    <property type="match status" value="1"/>
</dbReference>
<sequence length="606" mass="67037">MFVSRFVQIATLTASILTACSDAVVVNPLPAPQSITWGSSGPKQLAGYLVLNAAPSRLVSDAWNRAWTSISELKWVPAAVEAPISIFEPFPTAAASSRVRRSDPILIQVDLTIADGEADLQQGVDESYTVEITPASQAINITAETVWGALHAFTTLQQIIISDGKGGLMIEQPVSISDYPNYPYRGALIDTGRNFISLPKIFEQIDGMALSKMNVLHWHLVDAQSWPIQMKTYPQMTKDAYSPRNIYSQNDIRAVIAYARAHGVRIIPEVDMPGHASSGWAQVDPSIVACANSWWSNDVWALHTATEPNPGQLDILNNKTYDVIGNVYAELSSLFTDNIFHVGADEVHPGCYNFSSIVREWFAANASRTYDDLLQVWVDKAIPIFSSTANKTLIMWEDILLSDPHTHTLPKNIILQSWNGGLTNIKNLTSQGYDVIVSSSDFFYLDCGFGGWVTNDPRYNEMANPNASVPTFNYGGGGGSWCAPYKSWQRVYDYDFTLNLTDAEKSHVLGTEVPLWSEQVDDTVISSKMWPRAAAMAELAWSGNRDPATGLKRTTEMSQRILNFREYLVANGVQAAPLVPKYCLQHPHACDLYYNQTVLADYATTQ</sequence>
<evidence type="ECO:0000256" key="6">
    <source>
        <dbReference type="ARBA" id="ARBA00023295"/>
    </source>
</evidence>
<dbReference type="Gene3D" id="3.30.379.10">
    <property type="entry name" value="Chitobiase/beta-hexosaminidase domain 2-like"/>
    <property type="match status" value="1"/>
</dbReference>
<dbReference type="PROSITE" id="PS51257">
    <property type="entry name" value="PROKAR_LIPOPROTEIN"/>
    <property type="match status" value="1"/>
</dbReference>
<gene>
    <name evidence="12" type="ORF">A1O1_00687</name>
</gene>
<dbReference type="InterPro" id="IPR025705">
    <property type="entry name" value="Beta_hexosaminidase_sua/sub"/>
</dbReference>
<dbReference type="AlphaFoldDB" id="W9Z0U4"/>
<dbReference type="Pfam" id="PF14845">
    <property type="entry name" value="Glycohydro_20b2"/>
    <property type="match status" value="1"/>
</dbReference>
<dbReference type="PIRSF" id="PIRSF001093">
    <property type="entry name" value="B-hxosamndse_ab_euk"/>
    <property type="match status" value="1"/>
</dbReference>
<dbReference type="HOGENOM" id="CLU_007082_0_2_1"/>
<dbReference type="EMBL" id="AMWN01000001">
    <property type="protein sequence ID" value="EXJ95565.1"/>
    <property type="molecule type" value="Genomic_DNA"/>
</dbReference>
<accession>W9Z0U4</accession>
<dbReference type="PANTHER" id="PTHR22600:SF26">
    <property type="entry name" value="BETA-N-ACETYLHEXOSAMINIDASE"/>
    <property type="match status" value="1"/>
</dbReference>
<keyword evidence="4 7" id="KW-0378">Hydrolase</keyword>
<feature type="domain" description="Beta-hexosaminidase eukaryotic type N-terminal" evidence="11">
    <location>
        <begin position="28"/>
        <end position="159"/>
    </location>
</feature>
<dbReference type="eggNOG" id="KOG2499">
    <property type="taxonomic scope" value="Eukaryota"/>
</dbReference>
<keyword evidence="5" id="KW-0325">Glycoprotein</keyword>
<dbReference type="GO" id="GO:0016020">
    <property type="term" value="C:membrane"/>
    <property type="evidence" value="ECO:0007669"/>
    <property type="project" value="TreeGrafter"/>
</dbReference>
<dbReference type="SUPFAM" id="SSF51445">
    <property type="entry name" value="(Trans)glycosidases"/>
    <property type="match status" value="1"/>
</dbReference>
<dbReference type="OrthoDB" id="428480at2759"/>
<evidence type="ECO:0000259" key="10">
    <source>
        <dbReference type="Pfam" id="PF00728"/>
    </source>
</evidence>
<reference evidence="12 13" key="1">
    <citation type="submission" date="2013-03" db="EMBL/GenBank/DDBJ databases">
        <title>The Genome Sequence of Capronia coronata CBS 617.96.</title>
        <authorList>
            <consortium name="The Broad Institute Genomics Platform"/>
            <person name="Cuomo C."/>
            <person name="de Hoog S."/>
            <person name="Gorbushina A."/>
            <person name="Walker B."/>
            <person name="Young S.K."/>
            <person name="Zeng Q."/>
            <person name="Gargeya S."/>
            <person name="Fitzgerald M."/>
            <person name="Haas B."/>
            <person name="Abouelleil A."/>
            <person name="Allen A.W."/>
            <person name="Alvarado L."/>
            <person name="Arachchi H.M."/>
            <person name="Berlin A.M."/>
            <person name="Chapman S.B."/>
            <person name="Gainer-Dewar J."/>
            <person name="Goldberg J."/>
            <person name="Griggs A."/>
            <person name="Gujja S."/>
            <person name="Hansen M."/>
            <person name="Howarth C."/>
            <person name="Imamovic A."/>
            <person name="Ireland A."/>
            <person name="Larimer J."/>
            <person name="McCowan C."/>
            <person name="Murphy C."/>
            <person name="Pearson M."/>
            <person name="Poon T.W."/>
            <person name="Priest M."/>
            <person name="Roberts A."/>
            <person name="Saif S."/>
            <person name="Shea T."/>
            <person name="Sisk P."/>
            <person name="Sykes S."/>
            <person name="Wortman J."/>
            <person name="Nusbaum C."/>
            <person name="Birren B."/>
        </authorList>
    </citation>
    <scope>NUCLEOTIDE SEQUENCE [LARGE SCALE GENOMIC DNA]</scope>
    <source>
        <strain evidence="12 13">CBS 617.96</strain>
    </source>
</reference>
<dbReference type="STRING" id="1182541.W9Z0U4"/>
<evidence type="ECO:0000256" key="8">
    <source>
        <dbReference type="PIRSR" id="PIRSR001093-1"/>
    </source>
</evidence>
<evidence type="ECO:0000256" key="4">
    <source>
        <dbReference type="ARBA" id="ARBA00022801"/>
    </source>
</evidence>
<evidence type="ECO:0000256" key="3">
    <source>
        <dbReference type="ARBA" id="ARBA00022729"/>
    </source>
</evidence>
<protein>
    <recommendedName>
        <fullName evidence="7">Beta-hexosaminidase</fullName>
        <ecNumber evidence="7">3.2.1.52</ecNumber>
    </recommendedName>
</protein>
<keyword evidence="6 7" id="KW-0326">Glycosidase</keyword>